<dbReference type="InterPro" id="IPR050214">
    <property type="entry name" value="Cys_Synth/Cystath_Beta-Synth"/>
</dbReference>
<keyword evidence="4" id="KW-1185">Reference proteome</keyword>
<feature type="compositionally biased region" description="Basic and acidic residues" evidence="1">
    <location>
        <begin position="482"/>
        <end position="492"/>
    </location>
</feature>
<dbReference type="InterPro" id="IPR036873">
    <property type="entry name" value="Rhodanese-like_dom_sf"/>
</dbReference>
<protein>
    <submittedName>
        <fullName evidence="3">Tryptophan synthase beta subunit-like PLP-dependent enzyme</fullName>
    </submittedName>
</protein>
<feature type="compositionally biased region" description="Polar residues" evidence="1">
    <location>
        <begin position="497"/>
        <end position="508"/>
    </location>
</feature>
<organism evidence="3 4">
    <name type="scientific">Lecanosticta acicola</name>
    <dbReference type="NCBI Taxonomy" id="111012"/>
    <lineage>
        <taxon>Eukaryota</taxon>
        <taxon>Fungi</taxon>
        <taxon>Dikarya</taxon>
        <taxon>Ascomycota</taxon>
        <taxon>Pezizomycotina</taxon>
        <taxon>Dothideomycetes</taxon>
        <taxon>Dothideomycetidae</taxon>
        <taxon>Mycosphaerellales</taxon>
        <taxon>Mycosphaerellaceae</taxon>
        <taxon>Lecanosticta</taxon>
    </lineage>
</organism>
<dbReference type="FunFam" id="3.40.50.1100:FF:000058">
    <property type="entry name" value="Cysteine synthase B, putative"/>
    <property type="match status" value="1"/>
</dbReference>
<proteinExistence type="predicted"/>
<reference evidence="3" key="1">
    <citation type="submission" date="2023-11" db="EMBL/GenBank/DDBJ databases">
        <authorList>
            <person name="Alioto T."/>
            <person name="Alioto T."/>
            <person name="Gomez Garrido J."/>
        </authorList>
    </citation>
    <scope>NUCLEOTIDE SEQUENCE</scope>
</reference>
<dbReference type="InterPro" id="IPR001763">
    <property type="entry name" value="Rhodanese-like_dom"/>
</dbReference>
<dbReference type="PANTHER" id="PTHR10314">
    <property type="entry name" value="CYSTATHIONINE BETA-SYNTHASE"/>
    <property type="match status" value="1"/>
</dbReference>
<gene>
    <name evidence="3" type="ORF">LECACI_7A002751</name>
</gene>
<dbReference type="Gene3D" id="3.40.50.1100">
    <property type="match status" value="2"/>
</dbReference>
<feature type="domain" description="Rhodanese" evidence="2">
    <location>
        <begin position="368"/>
        <end position="492"/>
    </location>
</feature>
<evidence type="ECO:0000256" key="1">
    <source>
        <dbReference type="SAM" id="MobiDB-lite"/>
    </source>
</evidence>
<dbReference type="SUPFAM" id="SSF53686">
    <property type="entry name" value="Tryptophan synthase beta subunit-like PLP-dependent enzymes"/>
    <property type="match status" value="1"/>
</dbReference>
<evidence type="ECO:0000259" key="2">
    <source>
        <dbReference type="PROSITE" id="PS50206"/>
    </source>
</evidence>
<evidence type="ECO:0000313" key="3">
    <source>
        <dbReference type="EMBL" id="CAK3919427.1"/>
    </source>
</evidence>
<dbReference type="Gene3D" id="3.40.250.10">
    <property type="entry name" value="Rhodanese-like domain"/>
    <property type="match status" value="1"/>
</dbReference>
<name>A0AAI9E917_9PEZI</name>
<dbReference type="AlphaFoldDB" id="A0AAI9E917"/>
<dbReference type="InterPro" id="IPR036052">
    <property type="entry name" value="TrpB-like_PALP_sf"/>
</dbReference>
<evidence type="ECO:0000313" key="4">
    <source>
        <dbReference type="Proteomes" id="UP001296104"/>
    </source>
</evidence>
<dbReference type="EMBL" id="CAVMBE010000012">
    <property type="protein sequence ID" value="CAK3919427.1"/>
    <property type="molecule type" value="Genomic_DNA"/>
</dbReference>
<accession>A0AAI9E917</accession>
<feature type="region of interest" description="Disordered" evidence="1">
    <location>
        <begin position="482"/>
        <end position="508"/>
    </location>
</feature>
<dbReference type="PROSITE" id="PS50206">
    <property type="entry name" value="RHODANESE_3"/>
    <property type="match status" value="1"/>
</dbReference>
<comment type="caution">
    <text evidence="3">The sequence shown here is derived from an EMBL/GenBank/DDBJ whole genome shotgun (WGS) entry which is preliminary data.</text>
</comment>
<dbReference type="Pfam" id="PF00291">
    <property type="entry name" value="PALP"/>
    <property type="match status" value="1"/>
</dbReference>
<sequence length="508" mass="56099">MTTTNNVFAGPDALKDYYNPDKNPPLPLVEIPKHLNPFHDDGVRIYAKMMTFLPAHNVKELPALAMLSSSQIDPQKTKALVEYSSGSTVISMGIVARILHGIEDTRAYISNKTSTSKLQLLQFFGLDLRLFGGPSQPEPQDDRGGIQRARKHAELDDTLVNLNQYENDLNWGAHEKWTGPQILKQMPTISALCAGMGTAGTITGTASYMKRAKPRVVTVGVTTAPGDRVPGPRSYALLAPVEFPWRTCVDTIVDCGSQDAFTASLHLTRNGILCGPSSGFNLVGLTKYLQSRKDAGTLEQLRGEDGQIDCVFLCCDLPYQYISEYFDKVPASEFHPIKDARLTAVDPYRYDDGWELHPESRYLEEICRGSDSVLVDLRAEMDSKDVSMPRACHSLHVPLESLQADQISPFYDSALLEQQWKELAQHLDRKSQTSMVKLEKLDQLQGKTAIVVCHGGDTSRIATSILRANGIVAWSIKGGAKSWEDHRRDSRPVDSPLNASPSTSPVRG</sequence>
<dbReference type="SUPFAM" id="SSF52821">
    <property type="entry name" value="Rhodanese/Cell cycle control phosphatase"/>
    <property type="match status" value="1"/>
</dbReference>
<dbReference type="Proteomes" id="UP001296104">
    <property type="component" value="Unassembled WGS sequence"/>
</dbReference>
<dbReference type="InterPro" id="IPR001926">
    <property type="entry name" value="TrpB-like_PALP"/>
</dbReference>